<evidence type="ECO:0000313" key="3">
    <source>
        <dbReference type="Proteomes" id="UP000005551"/>
    </source>
</evidence>
<feature type="transmembrane region" description="Helical" evidence="1">
    <location>
        <begin position="68"/>
        <end position="87"/>
    </location>
</feature>
<feature type="transmembrane region" description="Helical" evidence="1">
    <location>
        <begin position="162"/>
        <end position="183"/>
    </location>
</feature>
<keyword evidence="3" id="KW-1185">Reference proteome</keyword>
<sequence>MVANPLICTLRLMANNPLIRVVSILNFVFIAAHVVYSAILTKQNKSARPVGYAVANGASNSPWASRNMGLLGTILLLFILVHLRGFWYEVKFGEMPMVTYEESGTIKDVYTIVAASYENVGYALFYVVCMGFLAFHLSHGFSSAFQTLGLNHVKYSPVIKKVGYAITILIPTLFAAIPVVMYIQSLS</sequence>
<feature type="transmembrane region" description="Helical" evidence="1">
    <location>
        <begin position="120"/>
        <end position="141"/>
    </location>
</feature>
<dbReference type="SUPFAM" id="SSF81343">
    <property type="entry name" value="Fumarate reductase respiratory complex transmembrane subunits"/>
    <property type="match status" value="1"/>
</dbReference>
<dbReference type="NCBIfam" id="TIGR02046">
    <property type="entry name" value="sdhC_b558_fam"/>
    <property type="match status" value="1"/>
</dbReference>
<keyword evidence="1" id="KW-1133">Transmembrane helix</keyword>
<organism evidence="2 3">
    <name type="scientific">Nitritalea halalkaliphila LW7</name>
    <dbReference type="NCBI Taxonomy" id="1189621"/>
    <lineage>
        <taxon>Bacteria</taxon>
        <taxon>Pseudomonadati</taxon>
        <taxon>Bacteroidota</taxon>
        <taxon>Cytophagia</taxon>
        <taxon>Cytophagales</taxon>
        <taxon>Cyclobacteriaceae</taxon>
        <taxon>Nitritalea</taxon>
    </lineage>
</organism>
<dbReference type="CDD" id="cd03498">
    <property type="entry name" value="SQR_TypeB_2_TM"/>
    <property type="match status" value="1"/>
</dbReference>
<dbReference type="GO" id="GO:0016020">
    <property type="term" value="C:membrane"/>
    <property type="evidence" value="ECO:0007669"/>
    <property type="project" value="InterPro"/>
</dbReference>
<accession>I5BY23</accession>
<protein>
    <submittedName>
        <fullName evidence="2">Succinate dehydrogenase (Or fumarate reductase) cytochrome b subunit, b558 family protein</fullName>
    </submittedName>
</protein>
<dbReference type="Proteomes" id="UP000005551">
    <property type="component" value="Unassembled WGS sequence"/>
</dbReference>
<gene>
    <name evidence="2" type="ORF">A3SI_15785</name>
</gene>
<name>I5BY23_9BACT</name>
<proteinExistence type="predicted"/>
<dbReference type="InterPro" id="IPR011138">
    <property type="entry name" value="Cytochrome_b-558"/>
</dbReference>
<dbReference type="STRING" id="1189621.A3SI_15785"/>
<feature type="transmembrane region" description="Helical" evidence="1">
    <location>
        <begin position="18"/>
        <end position="39"/>
    </location>
</feature>
<dbReference type="InterPro" id="IPR034804">
    <property type="entry name" value="SQR/QFR_C/D"/>
</dbReference>
<keyword evidence="1" id="KW-0812">Transmembrane</keyword>
<dbReference type="Gene3D" id="1.20.1300.10">
    <property type="entry name" value="Fumarate reductase/succinate dehydrogenase, transmembrane subunit"/>
    <property type="match status" value="1"/>
</dbReference>
<evidence type="ECO:0000256" key="1">
    <source>
        <dbReference type="SAM" id="Phobius"/>
    </source>
</evidence>
<dbReference type="EMBL" id="AJYA01000042">
    <property type="protein sequence ID" value="EIM74475.1"/>
    <property type="molecule type" value="Genomic_DNA"/>
</dbReference>
<evidence type="ECO:0000313" key="2">
    <source>
        <dbReference type="EMBL" id="EIM74475.1"/>
    </source>
</evidence>
<comment type="caution">
    <text evidence="2">The sequence shown here is derived from an EMBL/GenBank/DDBJ whole genome shotgun (WGS) entry which is preliminary data.</text>
</comment>
<reference evidence="2 3" key="1">
    <citation type="submission" date="2012-05" db="EMBL/GenBank/DDBJ databases">
        <title>Genome sequence of Nitritalea halalkaliphila LW7.</title>
        <authorList>
            <person name="Jangir P.K."/>
            <person name="Singh A."/>
            <person name="Shivaji S."/>
            <person name="Sharma R."/>
        </authorList>
    </citation>
    <scope>NUCLEOTIDE SEQUENCE [LARGE SCALE GENOMIC DNA]</scope>
    <source>
        <strain evidence="2 3">LW7</strain>
    </source>
</reference>
<keyword evidence="1" id="KW-0472">Membrane</keyword>
<dbReference type="PATRIC" id="fig|1189621.3.peg.3288"/>
<dbReference type="AlphaFoldDB" id="I5BY23"/>